<dbReference type="EMBL" id="WEGH01000005">
    <property type="protein sequence ID" value="MQY08796.1"/>
    <property type="molecule type" value="Genomic_DNA"/>
</dbReference>
<dbReference type="SUPFAM" id="SSF51445">
    <property type="entry name" value="(Trans)glycosidases"/>
    <property type="match status" value="1"/>
</dbReference>
<proteinExistence type="predicted"/>
<organism evidence="2 3">
    <name type="scientific">Actinomadura macrotermitis</name>
    <dbReference type="NCBI Taxonomy" id="2585200"/>
    <lineage>
        <taxon>Bacteria</taxon>
        <taxon>Bacillati</taxon>
        <taxon>Actinomycetota</taxon>
        <taxon>Actinomycetes</taxon>
        <taxon>Streptosporangiales</taxon>
        <taxon>Thermomonosporaceae</taxon>
        <taxon>Actinomadura</taxon>
    </lineage>
</organism>
<dbReference type="AlphaFoldDB" id="A0A7K0C631"/>
<evidence type="ECO:0000313" key="2">
    <source>
        <dbReference type="EMBL" id="MQY08796.1"/>
    </source>
</evidence>
<dbReference type="RefSeq" id="WP_153540007.1">
    <property type="nucleotide sequence ID" value="NZ_WEGH01000005.1"/>
</dbReference>
<gene>
    <name evidence="2" type="ORF">ACRB68_69070</name>
</gene>
<keyword evidence="3" id="KW-1185">Reference proteome</keyword>
<evidence type="ECO:0000313" key="3">
    <source>
        <dbReference type="Proteomes" id="UP000487268"/>
    </source>
</evidence>
<dbReference type="InterPro" id="IPR017853">
    <property type="entry name" value="GH"/>
</dbReference>
<protein>
    <submittedName>
        <fullName evidence="2">Uncharacterized protein</fullName>
    </submittedName>
</protein>
<sequence length="341" mass="35944">MRRPAPWIATAALAGTLAGALTGFLLAPSPGDAAPRAATTTPTAVSKARAVRPAGATHHLALNMPAADRAKAAALGYDLFDVGPDPDEIAALPPGGRAMVWAGNFTCGDFTMAADDFTAAVERLAGDPRVYGWYLSDEPDPAGCPGIAAEIRRRADIVHTHAPGQKAFASLTDWSMRPLRPETTHLDLIGLDPYPCRTGATGCDLRRVDAMVAQADQAGFPRRMIVPVFQTFGQTCAGGEDAWRLPTARQLRALLDHWKTLAPRPALDISYSWGHQHQWACPTLADAPGLQAVMKRHNTAATTESKPPAPTPTPTPATTTTAPCAPQPARPSARAKAIPGP</sequence>
<feature type="region of interest" description="Disordered" evidence="1">
    <location>
        <begin position="297"/>
        <end position="341"/>
    </location>
</feature>
<reference evidence="2 3" key="1">
    <citation type="submission" date="2019-10" db="EMBL/GenBank/DDBJ databases">
        <title>Actinomadura rubteroloni sp. nov. and Actinomadura macrotermitis sp. nov., isolated from the gut of fungus growing-termite Macrotermes natalensis.</title>
        <authorList>
            <person name="Benndorf R."/>
            <person name="Martin K."/>
            <person name="Kuefner M."/>
            <person name="De Beer W."/>
            <person name="Kaster A.-K."/>
            <person name="Vollmers J."/>
            <person name="Poulsen M."/>
            <person name="Beemelmanns C."/>
        </authorList>
    </citation>
    <scope>NUCLEOTIDE SEQUENCE [LARGE SCALE GENOMIC DNA]</scope>
    <source>
        <strain evidence="2 3">RB68</strain>
    </source>
</reference>
<dbReference type="Proteomes" id="UP000487268">
    <property type="component" value="Unassembled WGS sequence"/>
</dbReference>
<comment type="caution">
    <text evidence="2">The sequence shown here is derived from an EMBL/GenBank/DDBJ whole genome shotgun (WGS) entry which is preliminary data.</text>
</comment>
<evidence type="ECO:0000256" key="1">
    <source>
        <dbReference type="SAM" id="MobiDB-lite"/>
    </source>
</evidence>
<dbReference type="OrthoDB" id="3817502at2"/>
<accession>A0A7K0C631</accession>
<name>A0A7K0C631_9ACTN</name>